<organism evidence="2 3">
    <name type="scientific">Actinoplanes lutulentus</name>
    <dbReference type="NCBI Taxonomy" id="1287878"/>
    <lineage>
        <taxon>Bacteria</taxon>
        <taxon>Bacillati</taxon>
        <taxon>Actinomycetota</taxon>
        <taxon>Actinomycetes</taxon>
        <taxon>Micromonosporales</taxon>
        <taxon>Micromonosporaceae</taxon>
        <taxon>Actinoplanes</taxon>
    </lineage>
</organism>
<dbReference type="Gene3D" id="3.40.50.300">
    <property type="entry name" value="P-loop containing nucleotide triphosphate hydrolases"/>
    <property type="match status" value="1"/>
</dbReference>
<proteinExistence type="predicted"/>
<evidence type="ECO:0000313" key="3">
    <source>
        <dbReference type="Proteomes" id="UP000249341"/>
    </source>
</evidence>
<protein>
    <submittedName>
        <fullName evidence="2">NACHT domain-containing protein</fullName>
    </submittedName>
</protein>
<evidence type="ECO:0000313" key="2">
    <source>
        <dbReference type="EMBL" id="RAK28258.1"/>
    </source>
</evidence>
<dbReference type="PANTHER" id="PTHR46844:SF1">
    <property type="entry name" value="SLR5058 PROTEIN"/>
    <property type="match status" value="1"/>
</dbReference>
<name>A0A327Z2K0_9ACTN</name>
<dbReference type="AlphaFoldDB" id="A0A327Z2K0"/>
<gene>
    <name evidence="2" type="ORF">B0I29_12025</name>
</gene>
<reference evidence="2 3" key="1">
    <citation type="submission" date="2018-06" db="EMBL/GenBank/DDBJ databases">
        <title>Genomic Encyclopedia of Type Strains, Phase III (KMG-III): the genomes of soil and plant-associated and newly described type strains.</title>
        <authorList>
            <person name="Whitman W."/>
        </authorList>
    </citation>
    <scope>NUCLEOTIDE SEQUENCE [LARGE SCALE GENOMIC DNA]</scope>
    <source>
        <strain evidence="2 3">CGMCC 4.7090</strain>
    </source>
</reference>
<dbReference type="InterPro" id="IPR007111">
    <property type="entry name" value="NACHT_NTPase"/>
</dbReference>
<dbReference type="EMBL" id="QLMJ01000020">
    <property type="protein sequence ID" value="RAK28258.1"/>
    <property type="molecule type" value="Genomic_DNA"/>
</dbReference>
<dbReference type="PANTHER" id="PTHR46844">
    <property type="entry name" value="SLR5058 PROTEIN"/>
    <property type="match status" value="1"/>
</dbReference>
<dbReference type="SUPFAM" id="SSF52540">
    <property type="entry name" value="P-loop containing nucleoside triphosphate hydrolases"/>
    <property type="match status" value="1"/>
</dbReference>
<dbReference type="Pfam" id="PF05729">
    <property type="entry name" value="NACHT"/>
    <property type="match status" value="1"/>
</dbReference>
<comment type="caution">
    <text evidence="2">The sequence shown here is derived from an EMBL/GenBank/DDBJ whole genome shotgun (WGS) entry which is preliminary data.</text>
</comment>
<dbReference type="OrthoDB" id="135105at2"/>
<keyword evidence="3" id="KW-1185">Reference proteome</keyword>
<accession>A0A327Z2K0</accession>
<dbReference type="Proteomes" id="UP000249341">
    <property type="component" value="Unassembled WGS sequence"/>
</dbReference>
<sequence length="992" mass="109894">MLTGLEPILIKTVGPALGKIVGSSCAKAASLGFSSWQERSRLKKTRANSSVAKTLIPSLTTIPDLDPEAAKELAEYLDSADFADICARLALEITPHSARRKGQIVEASVIKSELKQSILLHVSSVGAQDCSAIGDIIFGVVSQSIISHPAVQGDLISGKPELRALAVASSAAAGEASVRNTDLLKNLGSLKNVHAFEQQLREQIRSAHSSMKLPHAGTTRKVPYRQLFVDPLLSPVVLDSKDHVNNQVAVKEAIGSAPRAVILGNPGGGKSTLALKFTWDLARLSAKPGSPTVPLLVVLRDYSEVIQEGQQTIASYLEAVCRANYNIEPPPGGVEYLLLNGKAHVIFDGLDELIDISVRQQLVASVESFARRYPTVPILVTTREVGYEQAPLDEMMFQAFTLAPLGPAQVSEYARKWFALDDSVNKMNREDLARAFIADSEYVADLRTNPLMLSLMCGIYSSEHYIPANRPEVYRKCAELLFERWDKQRGIVSPLPFDAHVRFALNALALWMFANPKYDMGLKRSELVKFMTDYLHEKRFSDEADAENAAIQFIEFCTGRAWVLTDVGSDRQQELYGFTHRTFLEFFAANQLVRLNSSADALFASLLPKIENEQWDMVAQLALQLLGNNVEDGSDDFLTRLLDAYYQFVSAKDTAREGRKFSTDTNIISFAARSLAFVVPRPSVVSSTVSAVIEHDRISVMDERRSVQAAWSGLMSCASENRAMVSKAVREYFEAKSHFDEIDLKCIVFLGELDLRIPTSLSREETLYWRALQKSLFEDFQPEFERAATRHAWVDVLRATAGRMDIANVISTRGYGGLIAYRVASRAGRAPLLYRWLTADYDTWRDGYIEECIKSAVPALLNSKVPWLNSDEDDARMMADACRNSKATGGIRAWNEEFGAFTATLILPVAEDILARFGEREAFNGRLSHMKRGSILHQLMHARLGRSPARRSVLDFLGSRNADSQVTDLVTQWCDGGISLASPLAPLPRRRS</sequence>
<dbReference type="InterPro" id="IPR027417">
    <property type="entry name" value="P-loop_NTPase"/>
</dbReference>
<feature type="domain" description="NACHT" evidence="1">
    <location>
        <begin position="261"/>
        <end position="419"/>
    </location>
</feature>
<evidence type="ECO:0000259" key="1">
    <source>
        <dbReference type="Pfam" id="PF05729"/>
    </source>
</evidence>